<accession>A0ABY2TNL0</accession>
<name>A0ABY2TNL0_9SPIR</name>
<feature type="non-terminal residue" evidence="1">
    <location>
        <position position="1"/>
    </location>
</feature>
<comment type="caution">
    <text evidence="1">The sequence shown here is derived from an EMBL/GenBank/DDBJ whole genome shotgun (WGS) entry which is preliminary data.</text>
</comment>
<dbReference type="RefSeq" id="WP_137999519.1">
    <property type="nucleotide sequence ID" value="NZ_SJDU01000946.1"/>
</dbReference>
<organism evidence="1 2">
    <name type="scientific">Brachyspira catarrhinii</name>
    <dbReference type="NCBI Taxonomy" id="2528966"/>
    <lineage>
        <taxon>Bacteria</taxon>
        <taxon>Pseudomonadati</taxon>
        <taxon>Spirochaetota</taxon>
        <taxon>Spirochaetia</taxon>
        <taxon>Brachyspirales</taxon>
        <taxon>Brachyspiraceae</taxon>
        <taxon>Brachyspira</taxon>
    </lineage>
</organism>
<dbReference type="EMBL" id="SJDU01000946">
    <property type="protein sequence ID" value="TKZ15741.1"/>
    <property type="molecule type" value="Genomic_DNA"/>
</dbReference>
<protein>
    <submittedName>
        <fullName evidence="1">Uncharacterized protein</fullName>
    </submittedName>
</protein>
<gene>
    <name evidence="1" type="ORF">EZH24_13870</name>
</gene>
<sequence length="77" mass="9160">ITNELELTTEQVEILKEKFGELWKTPTQSFSDYFSANWLQMLNDTIGYTNDFYSAIQEMQIQAIEFEIEKNEERKEA</sequence>
<reference evidence="1 2" key="1">
    <citation type="journal article" date="2019" name="Anaerobe">
        <title>Brachyspira catarrhinii sp. nov., an anaerobic intestinal spirochaete isolated from vervet monkeys may have been misidentified as Brachyspira aalborgi in previous studies.</title>
        <authorList>
            <person name="Phillips N.D."/>
            <person name="La T."/>
            <person name="Hampson D.J."/>
        </authorList>
    </citation>
    <scope>NUCLEOTIDE SEQUENCE [LARGE SCALE GENOMIC DNA]</scope>
    <source>
        <strain evidence="1 2">Z12</strain>
    </source>
</reference>
<feature type="non-terminal residue" evidence="1">
    <location>
        <position position="77"/>
    </location>
</feature>
<dbReference type="Proteomes" id="UP000310168">
    <property type="component" value="Unassembled WGS sequence"/>
</dbReference>
<keyword evidence="2" id="KW-1185">Reference proteome</keyword>
<evidence type="ECO:0000313" key="2">
    <source>
        <dbReference type="Proteomes" id="UP000310168"/>
    </source>
</evidence>
<evidence type="ECO:0000313" key="1">
    <source>
        <dbReference type="EMBL" id="TKZ15741.1"/>
    </source>
</evidence>
<proteinExistence type="predicted"/>